<protein>
    <submittedName>
        <fullName evidence="9">Uncharacterized protein (TIGR00255 family)</fullName>
    </submittedName>
</protein>
<evidence type="ECO:0000256" key="6">
    <source>
        <dbReference type="SAM" id="MobiDB-lite"/>
    </source>
</evidence>
<dbReference type="GO" id="GO:0016787">
    <property type="term" value="F:hydrolase activity"/>
    <property type="evidence" value="ECO:0007669"/>
    <property type="project" value="UniProtKB-KW"/>
</dbReference>
<dbReference type="NCBIfam" id="TIGR00255">
    <property type="entry name" value="YicC/YloC family endoribonuclease"/>
    <property type="match status" value="1"/>
</dbReference>
<keyword evidence="2" id="KW-0540">Nuclease</keyword>
<dbReference type="AlphaFoldDB" id="A0A4R6RNU0"/>
<dbReference type="GO" id="GO:0004521">
    <property type="term" value="F:RNA endonuclease activity"/>
    <property type="evidence" value="ECO:0007669"/>
    <property type="project" value="InterPro"/>
</dbReference>
<evidence type="ECO:0000256" key="3">
    <source>
        <dbReference type="ARBA" id="ARBA00022759"/>
    </source>
</evidence>
<proteinExistence type="inferred from homology"/>
<dbReference type="InterPro" id="IPR005229">
    <property type="entry name" value="YicC/YloC-like"/>
</dbReference>
<comment type="caution">
    <text evidence="9">The sequence shown here is derived from an EMBL/GenBank/DDBJ whole genome shotgun (WGS) entry which is preliminary data.</text>
</comment>
<dbReference type="Pfam" id="PF08340">
    <property type="entry name" value="YicC-like_C"/>
    <property type="match status" value="1"/>
</dbReference>
<dbReference type="InterPro" id="IPR013527">
    <property type="entry name" value="YicC-like_N"/>
</dbReference>
<evidence type="ECO:0000256" key="5">
    <source>
        <dbReference type="ARBA" id="ARBA00035648"/>
    </source>
</evidence>
<evidence type="ECO:0000313" key="9">
    <source>
        <dbReference type="EMBL" id="TDP88409.1"/>
    </source>
</evidence>
<dbReference type="PANTHER" id="PTHR30636:SF3">
    <property type="entry name" value="UPF0701 PROTEIN YICC"/>
    <property type="match status" value="1"/>
</dbReference>
<sequence length="312" mass="34201">MSVYSMTGFASAVASAPDHVGENTDDDGASSASRRHASGAVGAELRSVNSRFLDLSFKLADEFRALEPALRDLLTASFKRGKIELRMQPQRAADAGWPQPQPEQLHTLARLEGTVQNWLPKAGPLSVNEVLNWCRAAAPSVKLEEAALEAARQAIVALAEAREREGARLVGILKDKLLALKALAEQAQPLVPQAVQRQQERFVQKYQEALQAVGGNVTPEVAQERALQEAAAYALRIDVDEELQRLKAHLDEIGRLLKKGGEVGKRLDFLIQELHREANTLGAKAAALELTQISVDMKVLIEQMREQVQNLE</sequence>
<feature type="domain" description="Endoribonuclease YicC-like C-terminal" evidence="8">
    <location>
        <begin position="193"/>
        <end position="312"/>
    </location>
</feature>
<dbReference type="RefSeq" id="WP_133606021.1">
    <property type="nucleotide sequence ID" value="NZ_SNXW01000001.1"/>
</dbReference>
<comment type="cofactor">
    <cofactor evidence="1">
        <name>a divalent metal cation</name>
        <dbReference type="ChEBI" id="CHEBI:60240"/>
    </cofactor>
</comment>
<gene>
    <name evidence="9" type="ORF">EV672_101558</name>
</gene>
<evidence type="ECO:0000256" key="1">
    <source>
        <dbReference type="ARBA" id="ARBA00001968"/>
    </source>
</evidence>
<dbReference type="InterPro" id="IPR013551">
    <property type="entry name" value="YicC-like_C"/>
</dbReference>
<keyword evidence="10" id="KW-1185">Reference proteome</keyword>
<evidence type="ECO:0000259" key="8">
    <source>
        <dbReference type="Pfam" id="PF08340"/>
    </source>
</evidence>
<comment type="similarity">
    <text evidence="5">Belongs to the YicC/YloC family.</text>
</comment>
<feature type="domain" description="Endoribonuclease YicC-like N-terminal" evidence="7">
    <location>
        <begin position="3"/>
        <end position="169"/>
    </location>
</feature>
<evidence type="ECO:0000256" key="2">
    <source>
        <dbReference type="ARBA" id="ARBA00022722"/>
    </source>
</evidence>
<evidence type="ECO:0000313" key="10">
    <source>
        <dbReference type="Proteomes" id="UP000294593"/>
    </source>
</evidence>
<dbReference type="Proteomes" id="UP000294593">
    <property type="component" value="Unassembled WGS sequence"/>
</dbReference>
<dbReference type="Pfam" id="PF03755">
    <property type="entry name" value="YicC-like_N"/>
    <property type="match status" value="1"/>
</dbReference>
<dbReference type="EMBL" id="SNXW01000001">
    <property type="protein sequence ID" value="TDP88409.1"/>
    <property type="molecule type" value="Genomic_DNA"/>
</dbReference>
<dbReference type="PANTHER" id="PTHR30636">
    <property type="entry name" value="UPF0701 PROTEIN YICC"/>
    <property type="match status" value="1"/>
</dbReference>
<keyword evidence="3" id="KW-0255">Endonuclease</keyword>
<evidence type="ECO:0000259" key="7">
    <source>
        <dbReference type="Pfam" id="PF03755"/>
    </source>
</evidence>
<keyword evidence="4" id="KW-0378">Hydrolase</keyword>
<feature type="region of interest" description="Disordered" evidence="6">
    <location>
        <begin position="17"/>
        <end position="40"/>
    </location>
</feature>
<name>A0A4R6RNU0_9BURK</name>
<dbReference type="OrthoDB" id="9771229at2"/>
<organism evidence="9 10">
    <name type="scientific">Aquabacterium commune</name>
    <dbReference type="NCBI Taxonomy" id="70586"/>
    <lineage>
        <taxon>Bacteria</taxon>
        <taxon>Pseudomonadati</taxon>
        <taxon>Pseudomonadota</taxon>
        <taxon>Betaproteobacteria</taxon>
        <taxon>Burkholderiales</taxon>
        <taxon>Aquabacterium</taxon>
    </lineage>
</organism>
<evidence type="ECO:0000256" key="4">
    <source>
        <dbReference type="ARBA" id="ARBA00022801"/>
    </source>
</evidence>
<reference evidence="9 10" key="1">
    <citation type="submission" date="2019-03" db="EMBL/GenBank/DDBJ databases">
        <title>Genomic Encyclopedia of Type Strains, Phase IV (KMG-IV): sequencing the most valuable type-strain genomes for metagenomic binning, comparative biology and taxonomic classification.</title>
        <authorList>
            <person name="Goeker M."/>
        </authorList>
    </citation>
    <scope>NUCLEOTIDE SEQUENCE [LARGE SCALE GENOMIC DNA]</scope>
    <source>
        <strain evidence="9 10">DSM 11901</strain>
    </source>
</reference>
<accession>A0A4R6RNU0</accession>